<dbReference type="InterPro" id="IPR050859">
    <property type="entry name" value="Class-I_PLP-dep_aminotransf"/>
</dbReference>
<dbReference type="CDD" id="cd00609">
    <property type="entry name" value="AAT_like"/>
    <property type="match status" value="1"/>
</dbReference>
<dbReference type="InterPro" id="IPR015424">
    <property type="entry name" value="PyrdxlP-dep_Trfase"/>
</dbReference>
<dbReference type="InterPro" id="IPR004839">
    <property type="entry name" value="Aminotransferase_I/II_large"/>
</dbReference>
<evidence type="ECO:0000256" key="1">
    <source>
        <dbReference type="ARBA" id="ARBA00001933"/>
    </source>
</evidence>
<dbReference type="SUPFAM" id="SSF53383">
    <property type="entry name" value="PLP-dependent transferases"/>
    <property type="match status" value="1"/>
</dbReference>
<evidence type="ECO:0000313" key="7">
    <source>
        <dbReference type="Proteomes" id="UP001642483"/>
    </source>
</evidence>
<dbReference type="EMBL" id="CAWYQH010000002">
    <property type="protein sequence ID" value="CAK8673754.1"/>
    <property type="molecule type" value="Genomic_DNA"/>
</dbReference>
<evidence type="ECO:0000256" key="4">
    <source>
        <dbReference type="ARBA" id="ARBA00022898"/>
    </source>
</evidence>
<name>A0ABP0F213_CLALP</name>
<dbReference type="Gene3D" id="3.40.640.10">
    <property type="entry name" value="Type I PLP-dependent aspartate aminotransferase-like (Major domain)"/>
    <property type="match status" value="1"/>
</dbReference>
<dbReference type="PANTHER" id="PTHR42790">
    <property type="entry name" value="AMINOTRANSFERASE"/>
    <property type="match status" value="1"/>
</dbReference>
<evidence type="ECO:0000313" key="6">
    <source>
        <dbReference type="EMBL" id="CAK8673754.1"/>
    </source>
</evidence>
<dbReference type="Proteomes" id="UP001642483">
    <property type="component" value="Unassembled WGS sequence"/>
</dbReference>
<evidence type="ECO:0000259" key="5">
    <source>
        <dbReference type="Pfam" id="PF00155"/>
    </source>
</evidence>
<organism evidence="6 7">
    <name type="scientific">Clavelina lepadiformis</name>
    <name type="common">Light-bulb sea squirt</name>
    <name type="synonym">Ascidia lepadiformis</name>
    <dbReference type="NCBI Taxonomy" id="159417"/>
    <lineage>
        <taxon>Eukaryota</taxon>
        <taxon>Metazoa</taxon>
        <taxon>Chordata</taxon>
        <taxon>Tunicata</taxon>
        <taxon>Ascidiacea</taxon>
        <taxon>Aplousobranchia</taxon>
        <taxon>Clavelinidae</taxon>
        <taxon>Clavelina</taxon>
    </lineage>
</organism>
<dbReference type="Pfam" id="PF00155">
    <property type="entry name" value="Aminotran_1_2"/>
    <property type="match status" value="1"/>
</dbReference>
<dbReference type="PANTHER" id="PTHR42790:SF23">
    <property type="entry name" value="AROMATIC AMINO ACID AMINOTRANSFERASE DDB_G0272014"/>
    <property type="match status" value="1"/>
</dbReference>
<keyword evidence="3" id="KW-0808">Transferase</keyword>
<evidence type="ECO:0000256" key="2">
    <source>
        <dbReference type="ARBA" id="ARBA00022576"/>
    </source>
</evidence>
<keyword evidence="2" id="KW-0032">Aminotransferase</keyword>
<accession>A0ABP0F213</accession>
<gene>
    <name evidence="6" type="ORF">CVLEPA_LOCUS3511</name>
</gene>
<feature type="domain" description="Aminotransferase class I/classII large" evidence="5">
    <location>
        <begin position="47"/>
        <end position="401"/>
    </location>
</feature>
<keyword evidence="4" id="KW-0663">Pyridoxal phosphate</keyword>
<sequence>MIRKMALLAETVPEAVDLTSGMPSWDTFPISSATFKCKNGTTLELSEDEMKDITPYQSSQGMTELLTWIRKFHEKYHSPPLMDNENSERRFDICVTPGAMGAMSVLFPIIMERNDVVLLEEFNYPGTTNNIDKVSAYPIELSMDEFGVKPDALVDAIVNWKQKAIESGAPNPDDLNPPKVFYTVPIGHNPTGIVVPLQRKKEIYKIAQKYNLLIVEDDPYFYFQYDEIFTPSYQSIDVDGRVIRIDSMAKFFAPGLRIGWVTGPSKIIRTVIPAQVSATIAPGAFAQIAVLKLFGKTGMVGFQDRIQELKNFYKPKRDLSVSLLKKHLKDDVEWIEPQAGIFLWMKLKNLSDSMIFIDSEDCRKYGVFVVPGAGFLVRPKGPCPYLRISFTRMSTEDLEKGIICLSQWIKDATRKELSGI</sequence>
<proteinExistence type="predicted"/>
<protein>
    <recommendedName>
        <fullName evidence="5">Aminotransferase class I/classII large domain-containing protein</fullName>
    </recommendedName>
</protein>
<reference evidence="6 7" key="1">
    <citation type="submission" date="2024-02" db="EMBL/GenBank/DDBJ databases">
        <authorList>
            <person name="Daric V."/>
            <person name="Darras S."/>
        </authorList>
    </citation>
    <scope>NUCLEOTIDE SEQUENCE [LARGE SCALE GENOMIC DNA]</scope>
</reference>
<evidence type="ECO:0000256" key="3">
    <source>
        <dbReference type="ARBA" id="ARBA00022679"/>
    </source>
</evidence>
<comment type="caution">
    <text evidence="6">The sequence shown here is derived from an EMBL/GenBank/DDBJ whole genome shotgun (WGS) entry which is preliminary data.</text>
</comment>
<comment type="cofactor">
    <cofactor evidence="1">
        <name>pyridoxal 5'-phosphate</name>
        <dbReference type="ChEBI" id="CHEBI:597326"/>
    </cofactor>
</comment>
<dbReference type="InterPro" id="IPR015421">
    <property type="entry name" value="PyrdxlP-dep_Trfase_major"/>
</dbReference>
<keyword evidence="7" id="KW-1185">Reference proteome</keyword>